<accession>A0A4Y3QRN2</accession>
<evidence type="ECO:0000313" key="2">
    <source>
        <dbReference type="EMBL" id="GEB47851.1"/>
    </source>
</evidence>
<dbReference type="AlphaFoldDB" id="A0A4Y3QRN2"/>
<dbReference type="Proteomes" id="UP000319210">
    <property type="component" value="Unassembled WGS sequence"/>
</dbReference>
<sequence>MHGGLPMIGLSVLVYAAVAAVVLAGTACGRVREHTRRSRHVRNAGGCARPASRHGARRHRRFRRVRRAGQARGSGEPCTAV</sequence>
<name>A0A4Y3QRN2_STRCI</name>
<keyword evidence="3" id="KW-1185">Reference proteome</keyword>
<evidence type="ECO:0000256" key="1">
    <source>
        <dbReference type="SAM" id="MobiDB-lite"/>
    </source>
</evidence>
<proteinExistence type="predicted"/>
<protein>
    <submittedName>
        <fullName evidence="2">Uncharacterized protein</fullName>
    </submittedName>
</protein>
<gene>
    <name evidence="2" type="ORF">SCA03_04020</name>
</gene>
<feature type="compositionally biased region" description="Basic residues" evidence="1">
    <location>
        <begin position="51"/>
        <end position="69"/>
    </location>
</feature>
<comment type="caution">
    <text evidence="2">The sequence shown here is derived from an EMBL/GenBank/DDBJ whole genome shotgun (WGS) entry which is preliminary data.</text>
</comment>
<dbReference type="EMBL" id="BJMM01000002">
    <property type="protein sequence ID" value="GEB47851.1"/>
    <property type="molecule type" value="Genomic_DNA"/>
</dbReference>
<feature type="region of interest" description="Disordered" evidence="1">
    <location>
        <begin position="35"/>
        <end position="81"/>
    </location>
</feature>
<evidence type="ECO:0000313" key="3">
    <source>
        <dbReference type="Proteomes" id="UP000319210"/>
    </source>
</evidence>
<organism evidence="2 3">
    <name type="scientific">Streptomyces cacaoi</name>
    <dbReference type="NCBI Taxonomy" id="1898"/>
    <lineage>
        <taxon>Bacteria</taxon>
        <taxon>Bacillati</taxon>
        <taxon>Actinomycetota</taxon>
        <taxon>Actinomycetes</taxon>
        <taxon>Kitasatosporales</taxon>
        <taxon>Streptomycetaceae</taxon>
        <taxon>Streptomyces</taxon>
    </lineage>
</organism>
<reference evidence="2 3" key="1">
    <citation type="submission" date="2019-06" db="EMBL/GenBank/DDBJ databases">
        <title>Whole genome shotgun sequence of Streptomyces cacaoi subsp. cacaoi NBRC 12748.</title>
        <authorList>
            <person name="Hosoyama A."/>
            <person name="Uohara A."/>
            <person name="Ohji S."/>
            <person name="Ichikawa N."/>
        </authorList>
    </citation>
    <scope>NUCLEOTIDE SEQUENCE [LARGE SCALE GENOMIC DNA]</scope>
    <source>
        <strain evidence="2 3">NBRC 12748</strain>
    </source>
</reference>